<accession>A0A075B508</accession>
<gene>
    <name evidence="3" type="ORF">O9G_006193</name>
    <name evidence="4" type="ORF">ROZALSC1DRAFT_29440</name>
</gene>
<dbReference type="Proteomes" id="UP000281549">
    <property type="component" value="Unassembled WGS sequence"/>
</dbReference>
<dbReference type="InterPro" id="IPR025066">
    <property type="entry name" value="CCDC174-like"/>
</dbReference>
<dbReference type="OrthoDB" id="333551at2759"/>
<evidence type="ECO:0000256" key="2">
    <source>
        <dbReference type="SAM" id="MobiDB-lite"/>
    </source>
</evidence>
<feature type="region of interest" description="Disordered" evidence="2">
    <location>
        <begin position="148"/>
        <end position="173"/>
    </location>
</feature>
<dbReference type="EMBL" id="ML005337">
    <property type="protein sequence ID" value="RKP18916.1"/>
    <property type="molecule type" value="Genomic_DNA"/>
</dbReference>
<dbReference type="AlphaFoldDB" id="A0A075B508"/>
<feature type="compositionally biased region" description="Acidic residues" evidence="2">
    <location>
        <begin position="164"/>
        <end position="173"/>
    </location>
</feature>
<keyword evidence="5" id="KW-1185">Reference proteome</keyword>
<evidence type="ECO:0000256" key="1">
    <source>
        <dbReference type="ARBA" id="ARBA00023054"/>
    </source>
</evidence>
<name>A0A075B508_ROZAC</name>
<reference evidence="4" key="3">
    <citation type="submission" date="2018-08" db="EMBL/GenBank/DDBJ databases">
        <title>Leveraging single-cell genomics to expand the Fungal Tree of Life.</title>
        <authorList>
            <consortium name="DOE Joint Genome Institute"/>
            <person name="Ahrendt S.R."/>
            <person name="Quandt C.A."/>
            <person name="Ciobanu D."/>
            <person name="Clum A."/>
            <person name="Salamov A."/>
            <person name="Andreopoulos B."/>
            <person name="Cheng J.-F."/>
            <person name="Woyke T."/>
            <person name="Pelin A."/>
            <person name="Henrissat B."/>
            <person name="Reynolds N."/>
            <person name="Benny G.L."/>
            <person name="Smith M.E."/>
            <person name="James T.Y."/>
            <person name="Grigoriev I.V."/>
        </authorList>
    </citation>
    <scope>NUCLEOTIDE SEQUENCE</scope>
    <source>
        <strain evidence="4">CSF55</strain>
    </source>
</reference>
<evidence type="ECO:0000313" key="6">
    <source>
        <dbReference type="Proteomes" id="UP000281549"/>
    </source>
</evidence>
<dbReference type="STRING" id="988480.A0A075B508"/>
<reference evidence="6" key="2">
    <citation type="journal article" date="2018" name="Nat. Microbiol.">
        <title>Leveraging single-cell genomics to expand the fungal tree of life.</title>
        <authorList>
            <person name="Ahrendt S.R."/>
            <person name="Quandt C.A."/>
            <person name="Ciobanu D."/>
            <person name="Clum A."/>
            <person name="Salamov A."/>
            <person name="Andreopoulos B."/>
            <person name="Cheng J.F."/>
            <person name="Woyke T."/>
            <person name="Pelin A."/>
            <person name="Henrissat B."/>
            <person name="Reynolds N.K."/>
            <person name="Benny G.L."/>
            <person name="Smith M.E."/>
            <person name="James T.Y."/>
            <person name="Grigoriev I.V."/>
        </authorList>
    </citation>
    <scope>NUCLEOTIDE SEQUENCE [LARGE SCALE GENOMIC DNA]</scope>
    <source>
        <strain evidence="6">CSF55</strain>
    </source>
</reference>
<dbReference type="GO" id="GO:0005634">
    <property type="term" value="C:nucleus"/>
    <property type="evidence" value="ECO:0007669"/>
    <property type="project" value="TreeGrafter"/>
</dbReference>
<organism evidence="3 5">
    <name type="scientific">Rozella allomycis (strain CSF55)</name>
    <dbReference type="NCBI Taxonomy" id="988480"/>
    <lineage>
        <taxon>Eukaryota</taxon>
        <taxon>Fungi</taxon>
        <taxon>Fungi incertae sedis</taxon>
        <taxon>Cryptomycota</taxon>
        <taxon>Cryptomycota incertae sedis</taxon>
        <taxon>Rozella</taxon>
    </lineage>
</organism>
<dbReference type="PANTHER" id="PTHR15885:SF1">
    <property type="entry name" value="COILED-COIL DOMAIN-CONTAINING PROTEIN 174"/>
    <property type="match status" value="1"/>
</dbReference>
<dbReference type="EMBL" id="KE560509">
    <property type="protein sequence ID" value="EPZ36623.1"/>
    <property type="molecule type" value="Genomic_DNA"/>
</dbReference>
<protein>
    <submittedName>
        <fullName evidence="3">Uncharacterized protein</fullName>
    </submittedName>
</protein>
<evidence type="ECO:0000313" key="4">
    <source>
        <dbReference type="EMBL" id="RKP18916.1"/>
    </source>
</evidence>
<reference evidence="3 5" key="1">
    <citation type="journal article" date="2013" name="Curr. Biol.">
        <title>Shared signatures of parasitism and phylogenomics unite Cryptomycota and microsporidia.</title>
        <authorList>
            <person name="James T.Y."/>
            <person name="Pelin A."/>
            <person name="Bonen L."/>
            <person name="Ahrendt S."/>
            <person name="Sain D."/>
            <person name="Corradi N."/>
            <person name="Stajich J.E."/>
        </authorList>
    </citation>
    <scope>NUCLEOTIDE SEQUENCE [LARGE SCALE GENOMIC DNA]</scope>
    <source>
        <strain evidence="3">CSF55</strain>
        <strain evidence="3">CSF55</strain>
    </source>
</reference>
<proteinExistence type="predicted"/>
<dbReference type="HOGENOM" id="CLU_1422149_0_0_1"/>
<dbReference type="Pfam" id="PF13300">
    <property type="entry name" value="DUF4078"/>
    <property type="match status" value="1"/>
</dbReference>
<keyword evidence="1" id="KW-0175">Coiled coil</keyword>
<sequence>MVNFAEKYYNELDRVDSEEESDSNDFIEFKDEFGRNRVLPKDEYEKYIADKEQNKNDDINLSKEQSLNEIEKESVEDDSIDNLGPRFYDESKEIRTKGISYYKFSLNPEERAKQQEELEVMRKQTRLRREMAERQKAERKRRIEARLANAQKRKQMSKSFADELPIDPDEENEMDNISILQKLTGEYLNNQ</sequence>
<evidence type="ECO:0000313" key="5">
    <source>
        <dbReference type="Proteomes" id="UP000030755"/>
    </source>
</evidence>
<dbReference type="Proteomes" id="UP000030755">
    <property type="component" value="Unassembled WGS sequence"/>
</dbReference>
<dbReference type="PANTHER" id="PTHR15885">
    <property type="entry name" value="COILED-COIL DOMAIN-CONTAINING PROTEIN 174"/>
    <property type="match status" value="1"/>
</dbReference>
<evidence type="ECO:0000313" key="3">
    <source>
        <dbReference type="EMBL" id="EPZ36623.1"/>
    </source>
</evidence>